<dbReference type="SUPFAM" id="SSF52096">
    <property type="entry name" value="ClpP/crotonase"/>
    <property type="match status" value="1"/>
</dbReference>
<keyword evidence="5" id="KW-0812">Transmembrane</keyword>
<feature type="transmembrane region" description="Helical" evidence="5">
    <location>
        <begin position="20"/>
        <end position="41"/>
    </location>
</feature>
<comment type="similarity">
    <text evidence="1">Belongs to the peptidase S49 family.</text>
</comment>
<dbReference type="InterPro" id="IPR047272">
    <property type="entry name" value="S49_SppA_C"/>
</dbReference>
<accession>A0A838XSQ9</accession>
<evidence type="ECO:0000256" key="5">
    <source>
        <dbReference type="SAM" id="Phobius"/>
    </source>
</evidence>
<sequence length="333" mass="35273">MSLDADAIVDRRRLRRKLTFWRVAAFLVTGAAVLLLLAWLAGGSPLGKGAAHIARVEINGVILNDRKRLEMLHKLAESDAVKAVILDINSPGGSTVGGESLYQALREIADKKPVVAHIGTLGASAGYMAAIAADHVIARHTSLTGSIGVYIQYGNFKGLLDTLGVEFDVVRSGPLKAEPNFFSETPQAVRDNLQAVINDSYDWFVARVAERRNMTDAEVRKVATGGIYSGESAQSLGLVDALGGEKQAVAWLEKERGLPEKLPVITWAARSEIDGLPFSARIASAFGSGLAKGLGTSLNDATTLLPDGVTLDGLVSVWHARQAAEPTDGPGGQ</sequence>
<dbReference type="AlphaFoldDB" id="A0A838XSQ9"/>
<organism evidence="7 8">
    <name type="scientific">Stappia taiwanensis</name>
    <dbReference type="NCBI Taxonomy" id="992267"/>
    <lineage>
        <taxon>Bacteria</taxon>
        <taxon>Pseudomonadati</taxon>
        <taxon>Pseudomonadota</taxon>
        <taxon>Alphaproteobacteria</taxon>
        <taxon>Hyphomicrobiales</taxon>
        <taxon>Stappiaceae</taxon>
        <taxon>Stappia</taxon>
    </lineage>
</organism>
<evidence type="ECO:0000256" key="4">
    <source>
        <dbReference type="ARBA" id="ARBA00022825"/>
    </source>
</evidence>
<dbReference type="Gene3D" id="3.90.226.10">
    <property type="entry name" value="2-enoyl-CoA Hydratase, Chain A, domain 1"/>
    <property type="match status" value="2"/>
</dbReference>
<dbReference type="GO" id="GO:0006508">
    <property type="term" value="P:proteolysis"/>
    <property type="evidence" value="ECO:0007669"/>
    <property type="project" value="UniProtKB-KW"/>
</dbReference>
<keyword evidence="5" id="KW-1133">Transmembrane helix</keyword>
<dbReference type="GO" id="GO:0008236">
    <property type="term" value="F:serine-type peptidase activity"/>
    <property type="evidence" value="ECO:0007669"/>
    <property type="project" value="UniProtKB-KW"/>
</dbReference>
<proteinExistence type="inferred from homology"/>
<gene>
    <name evidence="7" type="primary">sppA</name>
    <name evidence="7" type="ORF">H1W37_17475</name>
</gene>
<evidence type="ECO:0000256" key="3">
    <source>
        <dbReference type="ARBA" id="ARBA00022801"/>
    </source>
</evidence>
<dbReference type="PANTHER" id="PTHR42987">
    <property type="entry name" value="PEPTIDASE S49"/>
    <property type="match status" value="1"/>
</dbReference>
<dbReference type="Pfam" id="PF01343">
    <property type="entry name" value="Peptidase_S49"/>
    <property type="match status" value="1"/>
</dbReference>
<keyword evidence="2" id="KW-0645">Protease</keyword>
<dbReference type="NCBIfam" id="TIGR00706">
    <property type="entry name" value="SppA_dom"/>
    <property type="match status" value="1"/>
</dbReference>
<dbReference type="EMBL" id="JACEON010000019">
    <property type="protein sequence ID" value="MBA4613455.1"/>
    <property type="molecule type" value="Genomic_DNA"/>
</dbReference>
<dbReference type="Proteomes" id="UP000559404">
    <property type="component" value="Unassembled WGS sequence"/>
</dbReference>
<reference evidence="7 8" key="2">
    <citation type="submission" date="2020-08" db="EMBL/GenBank/DDBJ databases">
        <title>Stappia taiwanensis sp. nov., isolated from a coastal thermal spring.</title>
        <authorList>
            <person name="Kampfer P."/>
        </authorList>
    </citation>
    <scope>NUCLEOTIDE SEQUENCE [LARGE SCALE GENOMIC DNA]</scope>
    <source>
        <strain evidence="7 8">DSM 23284</strain>
    </source>
</reference>
<dbReference type="RefSeq" id="WP_181761650.1">
    <property type="nucleotide sequence ID" value="NZ_BMCR01000007.1"/>
</dbReference>
<evidence type="ECO:0000256" key="1">
    <source>
        <dbReference type="ARBA" id="ARBA00008683"/>
    </source>
</evidence>
<dbReference type="InterPro" id="IPR004635">
    <property type="entry name" value="Pept_S49_SppA"/>
</dbReference>
<keyword evidence="5" id="KW-0472">Membrane</keyword>
<evidence type="ECO:0000313" key="8">
    <source>
        <dbReference type="Proteomes" id="UP000559404"/>
    </source>
</evidence>
<comment type="caution">
    <text evidence="7">The sequence shown here is derived from an EMBL/GenBank/DDBJ whole genome shotgun (WGS) entry which is preliminary data.</text>
</comment>
<name>A0A838XSQ9_9HYPH</name>
<evidence type="ECO:0000313" key="7">
    <source>
        <dbReference type="EMBL" id="MBA4613455.1"/>
    </source>
</evidence>
<reference evidence="7 8" key="1">
    <citation type="submission" date="2020-07" db="EMBL/GenBank/DDBJ databases">
        <authorList>
            <person name="Li M."/>
        </authorList>
    </citation>
    <scope>NUCLEOTIDE SEQUENCE [LARGE SCALE GENOMIC DNA]</scope>
    <source>
        <strain evidence="7 8">DSM 23284</strain>
    </source>
</reference>
<evidence type="ECO:0000259" key="6">
    <source>
        <dbReference type="Pfam" id="PF01343"/>
    </source>
</evidence>
<dbReference type="PANTHER" id="PTHR42987:SF6">
    <property type="entry name" value="PROTEINASE IV"/>
    <property type="match status" value="1"/>
</dbReference>
<keyword evidence="8" id="KW-1185">Reference proteome</keyword>
<dbReference type="InterPro" id="IPR002142">
    <property type="entry name" value="Peptidase_S49"/>
</dbReference>
<dbReference type="CDD" id="cd07023">
    <property type="entry name" value="S49_Sppa_N_C"/>
    <property type="match status" value="1"/>
</dbReference>
<keyword evidence="4" id="KW-0720">Serine protease</keyword>
<feature type="domain" description="Peptidase S49" evidence="6">
    <location>
        <begin position="109"/>
        <end position="258"/>
    </location>
</feature>
<keyword evidence="3" id="KW-0378">Hydrolase</keyword>
<dbReference type="InterPro" id="IPR029045">
    <property type="entry name" value="ClpP/crotonase-like_dom_sf"/>
</dbReference>
<protein>
    <submittedName>
        <fullName evidence="7">Signal peptide peptidase SppA</fullName>
    </submittedName>
</protein>
<evidence type="ECO:0000256" key="2">
    <source>
        <dbReference type="ARBA" id="ARBA00022670"/>
    </source>
</evidence>